<keyword evidence="2" id="KW-1133">Transmembrane helix</keyword>
<evidence type="ECO:0000256" key="1">
    <source>
        <dbReference type="SAM" id="MobiDB-lite"/>
    </source>
</evidence>
<keyword evidence="4" id="KW-1185">Reference proteome</keyword>
<name>A0ABY8AHR3_9ACTN</name>
<sequence>MEQQPPPDAGTASRVPGSGETSGTGPGGAARPAAPRPPDPDRVAKVALRVMVAVFAAALVAAVVVGLLVLRG</sequence>
<evidence type="ECO:0000313" key="3">
    <source>
        <dbReference type="EMBL" id="WEB43112.1"/>
    </source>
</evidence>
<organism evidence="3 4">
    <name type="scientific">Streptomyces yunnanensis</name>
    <dbReference type="NCBI Taxonomy" id="156453"/>
    <lineage>
        <taxon>Bacteria</taxon>
        <taxon>Bacillati</taxon>
        <taxon>Actinomycetota</taxon>
        <taxon>Actinomycetes</taxon>
        <taxon>Kitasatosporales</taxon>
        <taxon>Streptomycetaceae</taxon>
        <taxon>Streptomyces</taxon>
    </lineage>
</organism>
<dbReference type="EMBL" id="CP095749">
    <property type="protein sequence ID" value="WEB43112.1"/>
    <property type="molecule type" value="Genomic_DNA"/>
</dbReference>
<evidence type="ECO:0000313" key="4">
    <source>
        <dbReference type="Proteomes" id="UP001218629"/>
    </source>
</evidence>
<dbReference type="RefSeq" id="WP_039637441.1">
    <property type="nucleotide sequence ID" value="NZ_CP095749.1"/>
</dbReference>
<proteinExistence type="predicted"/>
<feature type="transmembrane region" description="Helical" evidence="2">
    <location>
        <begin position="46"/>
        <end position="70"/>
    </location>
</feature>
<evidence type="ECO:0000256" key="2">
    <source>
        <dbReference type="SAM" id="Phobius"/>
    </source>
</evidence>
<reference evidence="3 4" key="1">
    <citation type="submission" date="2022-03" db="EMBL/GenBank/DDBJ databases">
        <title>Streptomyces yunnanensis P86,complete genome.</title>
        <authorList>
            <person name="Chen S."/>
            <person name="Zhang Q."/>
        </authorList>
    </citation>
    <scope>NUCLEOTIDE SEQUENCE [LARGE SCALE GENOMIC DNA]</scope>
    <source>
        <strain evidence="3 4">P86</strain>
    </source>
</reference>
<dbReference type="Proteomes" id="UP001218629">
    <property type="component" value="Chromosome"/>
</dbReference>
<keyword evidence="2" id="KW-0812">Transmembrane</keyword>
<protein>
    <submittedName>
        <fullName evidence="3">Uncharacterized protein</fullName>
    </submittedName>
</protein>
<gene>
    <name evidence="3" type="ORF">MOV08_30175</name>
</gene>
<accession>A0ABY8AHR3</accession>
<keyword evidence="2" id="KW-0472">Membrane</keyword>
<feature type="region of interest" description="Disordered" evidence="1">
    <location>
        <begin position="1"/>
        <end position="41"/>
    </location>
</feature>